<comment type="caution">
    <text evidence="1">The sequence shown here is derived from an EMBL/GenBank/DDBJ whole genome shotgun (WGS) entry which is preliminary data.</text>
</comment>
<proteinExistence type="predicted"/>
<keyword evidence="2" id="KW-1185">Reference proteome</keyword>
<sequence>MDNQREFPVANLTESQIQSILQMESKLREETGEDIVLIAYEHNEN</sequence>
<organism evidence="1 2">
    <name type="scientific">Metabacillus bambusae</name>
    <dbReference type="NCBI Taxonomy" id="2795218"/>
    <lineage>
        <taxon>Bacteria</taxon>
        <taxon>Bacillati</taxon>
        <taxon>Bacillota</taxon>
        <taxon>Bacilli</taxon>
        <taxon>Bacillales</taxon>
        <taxon>Bacillaceae</taxon>
        <taxon>Metabacillus</taxon>
    </lineage>
</organism>
<reference evidence="1 2" key="1">
    <citation type="submission" date="2021-03" db="EMBL/GenBank/DDBJ databases">
        <title>Whole genome sequence of Metabacillus bambusae BG109.</title>
        <authorList>
            <person name="Jeong J.W."/>
        </authorList>
    </citation>
    <scope>NUCLEOTIDE SEQUENCE [LARGE SCALE GENOMIC DNA]</scope>
    <source>
        <strain evidence="1 2">BG109</strain>
    </source>
</reference>
<name>A0ABS3N8A7_9BACI</name>
<evidence type="ECO:0000313" key="2">
    <source>
        <dbReference type="Proteomes" id="UP000663981"/>
    </source>
</evidence>
<gene>
    <name evidence="1" type="ORF">I7822_22715</name>
</gene>
<dbReference type="RefSeq" id="WP_185653086.1">
    <property type="nucleotide sequence ID" value="NZ_JAGDEL010000023.1"/>
</dbReference>
<accession>A0ABS3N8A7</accession>
<protein>
    <submittedName>
        <fullName evidence="1">Uncharacterized protein</fullName>
    </submittedName>
</protein>
<dbReference type="EMBL" id="JAGDEL010000023">
    <property type="protein sequence ID" value="MBO1514443.1"/>
    <property type="molecule type" value="Genomic_DNA"/>
</dbReference>
<dbReference type="Proteomes" id="UP000663981">
    <property type="component" value="Unassembled WGS sequence"/>
</dbReference>
<evidence type="ECO:0000313" key="1">
    <source>
        <dbReference type="EMBL" id="MBO1514443.1"/>
    </source>
</evidence>